<dbReference type="Proteomes" id="UP000000600">
    <property type="component" value="Unassembled WGS sequence"/>
</dbReference>
<dbReference type="HAMAP" id="MF_03175">
    <property type="entry name" value="MetAP_2_euk"/>
    <property type="match status" value="1"/>
</dbReference>
<feature type="domain" description="Peptidase M24" evidence="11">
    <location>
        <begin position="154"/>
        <end position="355"/>
    </location>
</feature>
<evidence type="ECO:0000256" key="4">
    <source>
        <dbReference type="ARBA" id="ARBA00022438"/>
    </source>
</evidence>
<name>A0CB23_PARTE</name>
<dbReference type="InterPro" id="IPR002468">
    <property type="entry name" value="Pept_M24A_MAP2"/>
</dbReference>
<feature type="binding site" evidence="8">
    <location>
        <position position="352"/>
    </location>
    <ligand>
        <name>a divalent metal cation</name>
        <dbReference type="ChEBI" id="CHEBI:60240"/>
        <label>2</label>
        <note>catalytic</note>
    </ligand>
</feature>
<comment type="cofactor">
    <cofactor evidence="2">
        <name>Mn(2+)</name>
        <dbReference type="ChEBI" id="CHEBI:29035"/>
    </cofactor>
</comment>
<evidence type="ECO:0000256" key="6">
    <source>
        <dbReference type="ARBA" id="ARBA00022723"/>
    </source>
</evidence>
<feature type="binding site" evidence="8">
    <location>
        <position position="218"/>
    </location>
    <ligand>
        <name>substrate</name>
    </ligand>
</feature>
<dbReference type="InterPro" id="IPR050247">
    <property type="entry name" value="Met_Aminopeptidase_Type2"/>
</dbReference>
<dbReference type="RefSeq" id="XP_001435387.1">
    <property type="nucleotide sequence ID" value="XM_001435350.2"/>
</dbReference>
<dbReference type="InterPro" id="IPR036388">
    <property type="entry name" value="WH-like_DNA-bd_sf"/>
</dbReference>
<evidence type="ECO:0000256" key="10">
    <source>
        <dbReference type="SAM" id="MobiDB-lite"/>
    </source>
</evidence>
<dbReference type="CDD" id="cd01088">
    <property type="entry name" value="MetAP2"/>
    <property type="match status" value="1"/>
</dbReference>
<evidence type="ECO:0000259" key="11">
    <source>
        <dbReference type="Pfam" id="PF00557"/>
    </source>
</evidence>
<dbReference type="GeneID" id="5021172"/>
<dbReference type="Gene3D" id="1.10.10.10">
    <property type="entry name" value="Winged helix-like DNA-binding domain superfamily/Winged helix DNA-binding domain"/>
    <property type="match status" value="1"/>
</dbReference>
<dbReference type="PRINTS" id="PR00599">
    <property type="entry name" value="MAPEPTIDASE"/>
</dbReference>
<evidence type="ECO:0000256" key="8">
    <source>
        <dbReference type="HAMAP-Rule" id="MF_03175"/>
    </source>
</evidence>
<keyword evidence="4 8" id="KW-0031">Aminopeptidase</keyword>
<dbReference type="Gene3D" id="3.90.230.10">
    <property type="entry name" value="Creatinase/methionine aminopeptidase superfamily"/>
    <property type="match status" value="1"/>
</dbReference>
<evidence type="ECO:0000256" key="9">
    <source>
        <dbReference type="RuleBase" id="RU003653"/>
    </source>
</evidence>
<proteinExistence type="inferred from homology"/>
<dbReference type="PROSITE" id="PS01202">
    <property type="entry name" value="MAP_2"/>
    <property type="match status" value="1"/>
</dbReference>
<dbReference type="InterPro" id="IPR036390">
    <property type="entry name" value="WH_DNA-bd_sf"/>
</dbReference>
<organism evidence="12 13">
    <name type="scientific">Paramecium tetraurelia</name>
    <dbReference type="NCBI Taxonomy" id="5888"/>
    <lineage>
        <taxon>Eukaryota</taxon>
        <taxon>Sar</taxon>
        <taxon>Alveolata</taxon>
        <taxon>Ciliophora</taxon>
        <taxon>Intramacronucleata</taxon>
        <taxon>Oligohymenophorea</taxon>
        <taxon>Peniculida</taxon>
        <taxon>Parameciidae</taxon>
        <taxon>Paramecium</taxon>
    </lineage>
</organism>
<feature type="binding site" evidence="8">
    <location>
        <position position="250"/>
    </location>
    <ligand>
        <name>a divalent metal cation</name>
        <dbReference type="ChEBI" id="CHEBI:60240"/>
        <label>2</label>
        <note>catalytic</note>
    </ligand>
</feature>
<dbReference type="PANTHER" id="PTHR45777:SF2">
    <property type="entry name" value="METHIONINE AMINOPEPTIDASE 2"/>
    <property type="match status" value="1"/>
</dbReference>
<feature type="binding site" evidence="8">
    <location>
        <position position="447"/>
    </location>
    <ligand>
        <name>a divalent metal cation</name>
        <dbReference type="ChEBI" id="CHEBI:60240"/>
        <label>2</label>
        <note>catalytic</note>
    </ligand>
</feature>
<dbReference type="FunCoup" id="A0CB23">
    <property type="interactions" value="1500"/>
</dbReference>
<dbReference type="PANTHER" id="PTHR45777">
    <property type="entry name" value="METHIONINE AMINOPEPTIDASE 2"/>
    <property type="match status" value="1"/>
</dbReference>
<feature type="binding site" evidence="8">
    <location>
        <position position="250"/>
    </location>
    <ligand>
        <name>a divalent metal cation</name>
        <dbReference type="ChEBI" id="CHEBI:60240"/>
        <label>1</label>
    </ligand>
</feature>
<dbReference type="GO" id="GO:0070006">
    <property type="term" value="F:metalloaminopeptidase activity"/>
    <property type="evidence" value="ECO:0007669"/>
    <property type="project" value="UniProtKB-UniRule"/>
</dbReference>
<keyword evidence="13" id="KW-1185">Reference proteome</keyword>
<comment type="cofactor">
    <cofactor evidence="8">
        <name>Co(2+)</name>
        <dbReference type="ChEBI" id="CHEBI:48828"/>
    </cofactor>
    <cofactor evidence="8">
        <name>Zn(2+)</name>
        <dbReference type="ChEBI" id="CHEBI:29105"/>
    </cofactor>
    <cofactor evidence="8">
        <name>Mn(2+)</name>
        <dbReference type="ChEBI" id="CHEBI:29035"/>
    </cofactor>
    <cofactor evidence="8">
        <name>Fe(2+)</name>
        <dbReference type="ChEBI" id="CHEBI:29033"/>
    </cofactor>
    <text evidence="8">Binds 2 divalent metal cations per subunit. Has a high-affinity and a low affinity metal-binding site. The true nature of the physiological cofactor is under debate. The enzyme is active with cobalt, zinc, manganese or divalent iron ions. Most likely, methionine aminopeptidases function as mononuclear Fe(2+)-metalloproteases under physiological conditions, and the catalytically relevant metal-binding site has been assigned to the histidine-containing high-affinity site.</text>
</comment>
<comment type="function">
    <text evidence="8 9">Cotranslationally removes the N-terminal methionine from nascent proteins. The N-terminal methionine is often cleaved when the second residue in the primary sequence is small and uncharged (Met-Ala-, Cys, Gly, Pro, Ser, Thr, or Val).</text>
</comment>
<feature type="binding site" evidence="8">
    <location>
        <position position="239"/>
    </location>
    <ligand>
        <name>a divalent metal cation</name>
        <dbReference type="ChEBI" id="CHEBI:60240"/>
        <label>1</label>
    </ligand>
</feature>
<feature type="binding site" evidence="8">
    <location>
        <position position="327"/>
    </location>
    <ligand>
        <name>substrate</name>
    </ligand>
</feature>
<dbReference type="GO" id="GO:0004239">
    <property type="term" value="F:initiator methionyl aminopeptidase activity"/>
    <property type="evidence" value="ECO:0007669"/>
    <property type="project" value="UniProtKB-UniRule"/>
</dbReference>
<sequence length="466" mass="53541">MVEDSKPKTYTQKQQKSKQKQRLQQKIQSNDSDDEFLNQMILKNQENQKLQEIQEQKEKEQLQIKQSKGPAYDFDYPLIYSTFVDNSHLRNLNNWQEKEIKLQTQPPTIPISQQFKDQKYPVSHEIPYLGEKSTRISSDEMREKDQIHEKQLKALRKAAECHKQVRQYTQQKLLKPGMKLIDICEQLEDMNRYLIEANGIEAGVAFPTGCSLNFCAAHWTPLIQCDNTVLDYNDVCKLDFGTQVDGWIIDSAFTVAFNPRYDKLLEASKDATYTGIKTAGIDVRLGDVGAAIQEVMESYEVELDGKTYKVKSVKNLCGHQICQYKIHGGKSVPNVKSNDNTLMKEGELYAIETFASTGKGVVYDDLECSHYMKDFYCKQPVVKNPKAKALLNHINQKYDTIAFCKRYLERDKQSNYLLALKNLCDLGIINALPPLCDLRGSYVAQYEHTLFLKPSCIEILSKGDDY</sequence>
<comment type="similarity">
    <text evidence="8">Belongs to the peptidase M24A family. Methionine aminopeptidase eukaryotic type 2 subfamily.</text>
</comment>
<dbReference type="SUPFAM" id="SSF46785">
    <property type="entry name" value="Winged helix' DNA-binding domain"/>
    <property type="match status" value="1"/>
</dbReference>
<keyword evidence="6 8" id="KW-0479">Metal-binding</keyword>
<dbReference type="STRING" id="5888.A0CB23"/>
<dbReference type="GO" id="GO:0005737">
    <property type="term" value="C:cytoplasm"/>
    <property type="evidence" value="ECO:0000318"/>
    <property type="project" value="GO_Central"/>
</dbReference>
<evidence type="ECO:0000256" key="2">
    <source>
        <dbReference type="ARBA" id="ARBA00001936"/>
    </source>
</evidence>
<evidence type="ECO:0000313" key="13">
    <source>
        <dbReference type="Proteomes" id="UP000000600"/>
    </source>
</evidence>
<evidence type="ECO:0000256" key="7">
    <source>
        <dbReference type="ARBA" id="ARBA00022801"/>
    </source>
</evidence>
<dbReference type="GO" id="GO:0004177">
    <property type="term" value="F:aminopeptidase activity"/>
    <property type="evidence" value="ECO:0000318"/>
    <property type="project" value="GO_Central"/>
</dbReference>
<dbReference type="GO" id="GO:0006508">
    <property type="term" value="P:proteolysis"/>
    <property type="evidence" value="ECO:0007669"/>
    <property type="project" value="UniProtKB-KW"/>
</dbReference>
<dbReference type="eggNOG" id="KOG2775">
    <property type="taxonomic scope" value="Eukaryota"/>
</dbReference>
<protein>
    <recommendedName>
        <fullName evidence="8">Methionine aminopeptidase 2</fullName>
        <shortName evidence="8">MAP 2</shortName>
        <shortName evidence="8">MetAP 2</shortName>
        <ecNumber evidence="8">3.4.11.18</ecNumber>
    </recommendedName>
    <alternativeName>
        <fullName evidence="8">Peptidase M</fullName>
    </alternativeName>
</protein>
<dbReference type="KEGG" id="ptm:GSPATT00036773001"/>
<dbReference type="GO" id="GO:0046872">
    <property type="term" value="F:metal ion binding"/>
    <property type="evidence" value="ECO:0007669"/>
    <property type="project" value="UniProtKB-UniRule"/>
</dbReference>
<comment type="catalytic activity">
    <reaction evidence="1 8 9">
        <text>Release of N-terminal amino acids, preferentially methionine, from peptides and arylamides.</text>
        <dbReference type="EC" id="3.4.11.18"/>
    </reaction>
</comment>
<accession>A0CB23</accession>
<dbReference type="AlphaFoldDB" id="A0CB23"/>
<dbReference type="OMA" id="ILRYHIH"/>
<dbReference type="EMBL" id="CT868056">
    <property type="protein sequence ID" value="CAK67990.1"/>
    <property type="molecule type" value="Genomic_DNA"/>
</dbReference>
<keyword evidence="5 8" id="KW-0645">Protease</keyword>
<dbReference type="SUPFAM" id="SSF55920">
    <property type="entry name" value="Creatinase/aminopeptidase"/>
    <property type="match status" value="1"/>
</dbReference>
<dbReference type="InterPro" id="IPR018349">
    <property type="entry name" value="Pept_M24A_MAP2_BS"/>
</dbReference>
<comment type="cofactor">
    <cofactor evidence="3">
        <name>Fe(2+)</name>
        <dbReference type="ChEBI" id="CHEBI:29033"/>
    </cofactor>
</comment>
<dbReference type="NCBIfam" id="TIGR00501">
    <property type="entry name" value="met_pdase_II"/>
    <property type="match status" value="1"/>
</dbReference>
<dbReference type="Pfam" id="PF00557">
    <property type="entry name" value="Peptidase_M24"/>
    <property type="match status" value="1"/>
</dbReference>
<reference evidence="12 13" key="1">
    <citation type="journal article" date="2006" name="Nature">
        <title>Global trends of whole-genome duplications revealed by the ciliate Paramecium tetraurelia.</title>
        <authorList>
            <consortium name="Genoscope"/>
            <person name="Aury J.-M."/>
            <person name="Jaillon O."/>
            <person name="Duret L."/>
            <person name="Noel B."/>
            <person name="Jubin C."/>
            <person name="Porcel B.M."/>
            <person name="Segurens B."/>
            <person name="Daubin V."/>
            <person name="Anthouard V."/>
            <person name="Aiach N."/>
            <person name="Arnaiz O."/>
            <person name="Billaut A."/>
            <person name="Beisson J."/>
            <person name="Blanc I."/>
            <person name="Bouhouche K."/>
            <person name="Camara F."/>
            <person name="Duharcourt S."/>
            <person name="Guigo R."/>
            <person name="Gogendeau D."/>
            <person name="Katinka M."/>
            <person name="Keller A.-M."/>
            <person name="Kissmehl R."/>
            <person name="Klotz C."/>
            <person name="Koll F."/>
            <person name="Le Moue A."/>
            <person name="Lepere C."/>
            <person name="Malinsky S."/>
            <person name="Nowacki M."/>
            <person name="Nowak J.K."/>
            <person name="Plattner H."/>
            <person name="Poulain J."/>
            <person name="Ruiz F."/>
            <person name="Serrano V."/>
            <person name="Zagulski M."/>
            <person name="Dessen P."/>
            <person name="Betermier M."/>
            <person name="Weissenbach J."/>
            <person name="Scarpelli C."/>
            <person name="Schachter V."/>
            <person name="Sperling L."/>
            <person name="Meyer E."/>
            <person name="Cohen J."/>
            <person name="Wincker P."/>
        </authorList>
    </citation>
    <scope>NUCLEOTIDE SEQUENCE [LARGE SCALE GENOMIC DNA]</scope>
    <source>
        <strain evidence="12 13">Stock d4-2</strain>
    </source>
</reference>
<feature type="binding site" evidence="8">
    <location>
        <position position="447"/>
    </location>
    <ligand>
        <name>a divalent metal cation</name>
        <dbReference type="ChEBI" id="CHEBI:60240"/>
        <label>1</label>
    </ligand>
</feature>
<evidence type="ECO:0000256" key="1">
    <source>
        <dbReference type="ARBA" id="ARBA00000294"/>
    </source>
</evidence>
<evidence type="ECO:0000256" key="3">
    <source>
        <dbReference type="ARBA" id="ARBA00001954"/>
    </source>
</evidence>
<comment type="subcellular location">
    <subcellularLocation>
        <location evidence="8">Cytoplasm</location>
    </subcellularLocation>
</comment>
<dbReference type="InterPro" id="IPR000994">
    <property type="entry name" value="Pept_M24"/>
</dbReference>
<gene>
    <name evidence="12" type="ORF">GSPATT00036773001</name>
</gene>
<dbReference type="EC" id="3.4.11.18" evidence="8"/>
<dbReference type="GO" id="GO:0008235">
    <property type="term" value="F:metalloexopeptidase activity"/>
    <property type="evidence" value="ECO:0000318"/>
    <property type="project" value="GO_Central"/>
</dbReference>
<keyword evidence="7 8" id="KW-0378">Hydrolase</keyword>
<dbReference type="InterPro" id="IPR001714">
    <property type="entry name" value="Pept_M24_MAP"/>
</dbReference>
<evidence type="ECO:0000256" key="5">
    <source>
        <dbReference type="ARBA" id="ARBA00022670"/>
    </source>
</evidence>
<dbReference type="InParanoid" id="A0CB23"/>
<feature type="region of interest" description="Disordered" evidence="10">
    <location>
        <begin position="1"/>
        <end position="34"/>
    </location>
</feature>
<feature type="binding site" evidence="8">
    <location>
        <position position="319"/>
    </location>
    <ligand>
        <name>a divalent metal cation</name>
        <dbReference type="ChEBI" id="CHEBI:60240"/>
        <label>2</label>
        <note>catalytic</note>
    </ligand>
</feature>
<dbReference type="HOGENOM" id="CLU_015857_7_2_1"/>
<evidence type="ECO:0000313" key="12">
    <source>
        <dbReference type="EMBL" id="CAK67990.1"/>
    </source>
</evidence>
<keyword evidence="8" id="KW-0963">Cytoplasm</keyword>
<dbReference type="OrthoDB" id="7848262at2759"/>
<dbReference type="InterPro" id="IPR036005">
    <property type="entry name" value="Creatinase/aminopeptidase-like"/>
</dbReference>